<dbReference type="Pfam" id="PF21070">
    <property type="entry name" value="IcmF_helical"/>
    <property type="match status" value="1"/>
</dbReference>
<evidence type="ECO:0000259" key="2">
    <source>
        <dbReference type="Pfam" id="PF06744"/>
    </source>
</evidence>
<feature type="transmembrane region" description="Helical" evidence="1">
    <location>
        <begin position="45"/>
        <end position="65"/>
    </location>
</feature>
<keyword evidence="1" id="KW-0812">Transmembrane</keyword>
<dbReference type="EMBL" id="JBEWTB010000001">
    <property type="protein sequence ID" value="MET4754838.1"/>
    <property type="molecule type" value="Genomic_DNA"/>
</dbReference>
<dbReference type="SUPFAM" id="SSF52540">
    <property type="entry name" value="P-loop containing nucleoside triphosphate hydrolases"/>
    <property type="match status" value="1"/>
</dbReference>
<keyword evidence="7" id="KW-1185">Reference proteome</keyword>
<dbReference type="InterPro" id="IPR010623">
    <property type="entry name" value="IcmF_C"/>
</dbReference>
<sequence>MKRFLAVLANPWVTGFIGLCALSLVIWFGAGYVRFGADNTVISKNARLMTIVVLFLVWVICRLVLMLRERKQNADLLEGIQADAGGEAHTAPEDARSREELDTLSQRFKEAVTVLKASKFRGGKALYQMPWYIIIGPPGSGKTTALMNSGLQFPVSTGDGKAALGGIGGTRHCDWWFTDDAVLIDTSGRYTTQDSHRIVDNAAWTGFLGLLKKYRRRQPINGAIVAISLQDLMLQTEEQRQQHAKVIRARLDELQQQLGIAFPVYLTFTKTDLIAGFSEFFGNLSQSEREQVWGITLNLPAGQSSSTDLQGFGDDFNALVSRLNDRVLKLLHQERDLERRALLQGFPARISGLQGAIETFLQQVFTANQFQGSPLLRGIYFTSGTQEGTPIDRMMSSVSASFGLPGDAGRQQVNMGKSFFIRRLLKEVIFPESTLVGVNRRFESLLLWGRRAALTLLLGVTGATLAVWAVSVGKNKRLIAEVNDSLDRYQSTSVPADKATKTSELLPSMEALKAAGGVYDQQEHPWLNSLGLYDGDVDRAANRLYDEKLLSQFLPVFQSELEQQLRYPDKNSADTLEKLRVYLMLTTPEHRDNRVISQWAEQHWAQELPGEASRQQALAGHLARLLSLSVPALEPDSQIVKAARQQIRAIPVAQRIYARMKQQPGMTGEVDLFSVVGGDTGKAFGVAPGSDAFVSPRRFTLEAWKQADFSADSPLLTDLEQDQWLYGSTEGEDFSRTDREKIAAQVEKLYLAEYARYWQGFLNQFRVQSFSNLRAATASLEVMADPVYSPLKGVLEAVALNTQLVPPVKLPAPGSAAAETAGKLLADVRKPTTVDQQFQSVNRLVSTRPDQAPAIQEVLASVRELHDFLNEMVLAADSDEQAYAAARARFQRSGNDVIKRLRTRAARMPEPVKGWLISMADSSWGLLLDGSRRYVNTAWQDQVYSAYQNSLQNRYPFADSGDDRREAPWQDFNRFFKPDGVEQQFFNEYLKPFVDTRKWRVKTLDGRGLSLSGNTLTQLRRASLIRQSFYKGSSELNVNFKLQPTRLDSDVRLFSLELGEQRLKYSHGPRIVKQFNWRSADDSRARIIFEDLNDTVNRQEFEGDWAWFRLLDASELLSTSDPREFSLTFNERGRKARFRLIAGSSDNPFDTSLLRNYRLKGSL</sequence>
<dbReference type="PANTHER" id="PTHR36153">
    <property type="entry name" value="INNER MEMBRANE PROTEIN-RELATED"/>
    <property type="match status" value="1"/>
</dbReference>
<dbReference type="PANTHER" id="PTHR36153:SF1">
    <property type="entry name" value="TYPE VI SECRETION SYSTEM COMPONENT TSSM1"/>
    <property type="match status" value="1"/>
</dbReference>
<keyword evidence="1" id="KW-1133">Transmembrane helix</keyword>
<dbReference type="InterPro" id="IPR053156">
    <property type="entry name" value="T6SS_TssM-like"/>
</dbReference>
<name>A0ABV2SAP3_9GAMM</name>
<protein>
    <submittedName>
        <fullName evidence="6">Type VI secretion system protein ImpL</fullName>
    </submittedName>
</protein>
<feature type="transmembrane region" description="Helical" evidence="1">
    <location>
        <begin position="452"/>
        <end position="470"/>
    </location>
</feature>
<evidence type="ECO:0000313" key="6">
    <source>
        <dbReference type="EMBL" id="MET4754838.1"/>
    </source>
</evidence>
<dbReference type="Pfam" id="PF14331">
    <property type="entry name" value="IcmF-related_N"/>
    <property type="match status" value="1"/>
</dbReference>
<feature type="domain" description="IcmF-related" evidence="3">
    <location>
        <begin position="506"/>
        <end position="803"/>
    </location>
</feature>
<dbReference type="Pfam" id="PF06744">
    <property type="entry name" value="IcmF_C"/>
    <property type="match status" value="1"/>
</dbReference>
<dbReference type="InterPro" id="IPR048677">
    <property type="entry name" value="TssM1_hel"/>
</dbReference>
<evidence type="ECO:0000313" key="7">
    <source>
        <dbReference type="Proteomes" id="UP001549366"/>
    </source>
</evidence>
<proteinExistence type="predicted"/>
<feature type="domain" description="Type VI secretion system component TssM1 N-terminal" evidence="4">
    <location>
        <begin position="199"/>
        <end position="455"/>
    </location>
</feature>
<keyword evidence="1" id="KW-0472">Membrane</keyword>
<dbReference type="NCBIfam" id="TIGR03348">
    <property type="entry name" value="VI_IcmF"/>
    <property type="match status" value="1"/>
</dbReference>
<evidence type="ECO:0000256" key="1">
    <source>
        <dbReference type="SAM" id="Phobius"/>
    </source>
</evidence>
<feature type="transmembrane region" description="Helical" evidence="1">
    <location>
        <begin position="12"/>
        <end position="33"/>
    </location>
</feature>
<dbReference type="Proteomes" id="UP001549366">
    <property type="component" value="Unassembled WGS sequence"/>
</dbReference>
<dbReference type="InterPro" id="IPR027417">
    <property type="entry name" value="P-loop_NTPase"/>
</dbReference>
<dbReference type="RefSeq" id="WP_354011640.1">
    <property type="nucleotide sequence ID" value="NZ_JBEWTA010000003.1"/>
</dbReference>
<evidence type="ECO:0000259" key="4">
    <source>
        <dbReference type="Pfam" id="PF14331"/>
    </source>
</evidence>
<dbReference type="InterPro" id="IPR025743">
    <property type="entry name" value="TssM1_N"/>
</dbReference>
<dbReference type="Pfam" id="PF06761">
    <property type="entry name" value="IcmF-related"/>
    <property type="match status" value="1"/>
</dbReference>
<reference evidence="6 7" key="1">
    <citation type="submission" date="2024-06" db="EMBL/GenBank/DDBJ databases">
        <title>Genomic Encyclopedia of Type Strains, Phase V (KMG-V): Genome sequencing to study the core and pangenomes of soil and plant-associated prokaryotes.</title>
        <authorList>
            <person name="Whitman W."/>
        </authorList>
    </citation>
    <scope>NUCLEOTIDE SEQUENCE [LARGE SCALE GENOMIC DNA]</scope>
    <source>
        <strain evidence="6 7">NE40</strain>
    </source>
</reference>
<comment type="caution">
    <text evidence="6">The sequence shown here is derived from an EMBL/GenBank/DDBJ whole genome shotgun (WGS) entry which is preliminary data.</text>
</comment>
<dbReference type="InterPro" id="IPR017731">
    <property type="entry name" value="TssM1-like"/>
</dbReference>
<feature type="domain" description="Type VI secretion system component TssM1 helical" evidence="5">
    <location>
        <begin position="935"/>
        <end position="1030"/>
    </location>
</feature>
<gene>
    <name evidence="6" type="ORF">V5J35_000030</name>
</gene>
<evidence type="ECO:0000259" key="3">
    <source>
        <dbReference type="Pfam" id="PF06761"/>
    </source>
</evidence>
<evidence type="ECO:0000259" key="5">
    <source>
        <dbReference type="Pfam" id="PF21070"/>
    </source>
</evidence>
<organism evidence="6 7">
    <name type="scientific">Endozoicomonas lisbonensis</name>
    <dbReference type="NCBI Taxonomy" id="3120522"/>
    <lineage>
        <taxon>Bacteria</taxon>
        <taxon>Pseudomonadati</taxon>
        <taxon>Pseudomonadota</taxon>
        <taxon>Gammaproteobacteria</taxon>
        <taxon>Oceanospirillales</taxon>
        <taxon>Endozoicomonadaceae</taxon>
        <taxon>Endozoicomonas</taxon>
    </lineage>
</organism>
<dbReference type="InterPro" id="IPR009612">
    <property type="entry name" value="IcmF-rel"/>
</dbReference>
<feature type="domain" description="Type VI secretion system IcmF C-terminal" evidence="2">
    <location>
        <begin position="1040"/>
        <end position="1143"/>
    </location>
</feature>
<accession>A0ABV2SAP3</accession>